<proteinExistence type="predicted"/>
<dbReference type="AlphaFoldDB" id="A0AAJ6BK58"/>
<dbReference type="Proteomes" id="UP001220610">
    <property type="component" value="Chromosome"/>
</dbReference>
<evidence type="ECO:0000313" key="1">
    <source>
        <dbReference type="EMBL" id="WEK38076.1"/>
    </source>
</evidence>
<protein>
    <submittedName>
        <fullName evidence="1">Uncharacterized protein</fullName>
    </submittedName>
</protein>
<dbReference type="EMBL" id="CP119311">
    <property type="protein sequence ID" value="WEK38076.1"/>
    <property type="molecule type" value="Genomic_DNA"/>
</dbReference>
<name>A0AAJ6BK58_9BACT</name>
<evidence type="ECO:0000313" key="2">
    <source>
        <dbReference type="Proteomes" id="UP001220610"/>
    </source>
</evidence>
<sequence>MAQRYKELPKQVVPAGLVSNLVTGPLVLPAGSPLRGVCQPFSASADCAGTTREPMSQRSVPAPLVRII</sequence>
<reference evidence="1" key="1">
    <citation type="submission" date="2023-03" db="EMBL/GenBank/DDBJ databases">
        <title>Andean soil-derived lignocellulolytic bacterial consortium as a source of novel taxa and putative plastic-active enzymes.</title>
        <authorList>
            <person name="Diaz-Garcia L."/>
            <person name="Chuvochina M."/>
            <person name="Feuerriegel G."/>
            <person name="Bunk B."/>
            <person name="Sproer C."/>
            <person name="Streit W.R."/>
            <person name="Rodriguez L.M."/>
            <person name="Overmann J."/>
            <person name="Jimenez D.J."/>
        </authorList>
    </citation>
    <scope>NUCLEOTIDE SEQUENCE</scope>
    <source>
        <strain evidence="1">MAG 7</strain>
    </source>
</reference>
<accession>A0AAJ6BK58</accession>
<gene>
    <name evidence="1" type="ORF">P0Y53_11260</name>
</gene>
<organism evidence="1 2">
    <name type="scientific">Candidatus Pseudobacter hemicellulosilyticus</name>
    <dbReference type="NCBI Taxonomy" id="3121375"/>
    <lineage>
        <taxon>Bacteria</taxon>
        <taxon>Pseudomonadati</taxon>
        <taxon>Bacteroidota</taxon>
        <taxon>Chitinophagia</taxon>
        <taxon>Chitinophagales</taxon>
        <taxon>Chitinophagaceae</taxon>
        <taxon>Pseudobacter</taxon>
    </lineage>
</organism>